<name>A0A166K188_9AGAM</name>
<sequence>MPKAQVPQSSKPRGIDAHHSRTLEAALQSLPFLTAHRARADAHEWYETRPYAALAPALRAQTFTAGTLRGAGKLAINALVRARKDESESVVLVHLGRDLCGHAGIVHGGMVAALLDEGLGRAGVLNTPEKVGFTASMTVEYRAPTLAEQFVAIKTRVARTEGRKVWIEGVMEDLAGKVLAEAKALYIQPAQTDLLDKTTLHQVFGEPECRI</sequence>
<dbReference type="STRING" id="436010.A0A166K188"/>
<reference evidence="2 3" key="1">
    <citation type="journal article" date="2016" name="Mol. Biol. Evol.">
        <title>Comparative Genomics of Early-Diverging Mushroom-Forming Fungi Provides Insights into the Origins of Lignocellulose Decay Capabilities.</title>
        <authorList>
            <person name="Nagy L.G."/>
            <person name="Riley R."/>
            <person name="Tritt A."/>
            <person name="Adam C."/>
            <person name="Daum C."/>
            <person name="Floudas D."/>
            <person name="Sun H."/>
            <person name="Yadav J.S."/>
            <person name="Pangilinan J."/>
            <person name="Larsson K.H."/>
            <person name="Matsuura K."/>
            <person name="Barry K."/>
            <person name="Labutti K."/>
            <person name="Kuo R."/>
            <person name="Ohm R.A."/>
            <person name="Bhattacharya S.S."/>
            <person name="Shirouzu T."/>
            <person name="Yoshinaga Y."/>
            <person name="Martin F.M."/>
            <person name="Grigoriev I.V."/>
            <person name="Hibbett D.S."/>
        </authorList>
    </citation>
    <scope>NUCLEOTIDE SEQUENCE [LARGE SCALE GENOMIC DNA]</scope>
    <source>
        <strain evidence="2 3">CBS 109695</strain>
    </source>
</reference>
<dbReference type="SUPFAM" id="SSF54637">
    <property type="entry name" value="Thioesterase/thiol ester dehydrase-isomerase"/>
    <property type="match status" value="1"/>
</dbReference>
<dbReference type="InterPro" id="IPR052061">
    <property type="entry name" value="PTE-AB_protein"/>
</dbReference>
<dbReference type="Gene3D" id="3.10.129.10">
    <property type="entry name" value="Hotdog Thioesterase"/>
    <property type="match status" value="1"/>
</dbReference>
<dbReference type="AlphaFoldDB" id="A0A166K188"/>
<dbReference type="PANTHER" id="PTHR47260:SF1">
    <property type="entry name" value="UPF0644 PROTEIN PB2B4.06"/>
    <property type="match status" value="1"/>
</dbReference>
<dbReference type="PANTHER" id="PTHR47260">
    <property type="entry name" value="UPF0644 PROTEIN PB2B4.06"/>
    <property type="match status" value="1"/>
</dbReference>
<protein>
    <submittedName>
        <fullName evidence="2">Thioesterase/thiol ester dehydrase-isomerase</fullName>
    </submittedName>
</protein>
<evidence type="ECO:0000259" key="1">
    <source>
        <dbReference type="Pfam" id="PF03061"/>
    </source>
</evidence>
<gene>
    <name evidence="2" type="ORF">FIBSPDRAFT_740669</name>
</gene>
<dbReference type="Proteomes" id="UP000076532">
    <property type="component" value="Unassembled WGS sequence"/>
</dbReference>
<organism evidence="2 3">
    <name type="scientific">Athelia psychrophila</name>
    <dbReference type="NCBI Taxonomy" id="1759441"/>
    <lineage>
        <taxon>Eukaryota</taxon>
        <taxon>Fungi</taxon>
        <taxon>Dikarya</taxon>
        <taxon>Basidiomycota</taxon>
        <taxon>Agaricomycotina</taxon>
        <taxon>Agaricomycetes</taxon>
        <taxon>Agaricomycetidae</taxon>
        <taxon>Atheliales</taxon>
        <taxon>Atheliaceae</taxon>
        <taxon>Athelia</taxon>
    </lineage>
</organism>
<evidence type="ECO:0000313" key="3">
    <source>
        <dbReference type="Proteomes" id="UP000076532"/>
    </source>
</evidence>
<dbReference type="InterPro" id="IPR029069">
    <property type="entry name" value="HotDog_dom_sf"/>
</dbReference>
<feature type="domain" description="Thioesterase" evidence="1">
    <location>
        <begin position="104"/>
        <end position="174"/>
    </location>
</feature>
<keyword evidence="3" id="KW-1185">Reference proteome</keyword>
<dbReference type="InterPro" id="IPR006683">
    <property type="entry name" value="Thioestr_dom"/>
</dbReference>
<dbReference type="Pfam" id="PF03061">
    <property type="entry name" value="4HBT"/>
    <property type="match status" value="1"/>
</dbReference>
<proteinExistence type="predicted"/>
<evidence type="ECO:0000313" key="2">
    <source>
        <dbReference type="EMBL" id="KZP21418.1"/>
    </source>
</evidence>
<dbReference type="OrthoDB" id="506431at2759"/>
<dbReference type="CDD" id="cd03443">
    <property type="entry name" value="PaaI_thioesterase"/>
    <property type="match status" value="1"/>
</dbReference>
<dbReference type="EMBL" id="KV417547">
    <property type="protein sequence ID" value="KZP21418.1"/>
    <property type="molecule type" value="Genomic_DNA"/>
</dbReference>
<accession>A0A166K188</accession>